<comment type="caution">
    <text evidence="2">The sequence shown here is derived from an EMBL/GenBank/DDBJ whole genome shotgun (WGS) entry which is preliminary data.</text>
</comment>
<organism evidence="2 3">
    <name type="scientific">Fusarium anthophilum</name>
    <dbReference type="NCBI Taxonomy" id="48485"/>
    <lineage>
        <taxon>Eukaryota</taxon>
        <taxon>Fungi</taxon>
        <taxon>Dikarya</taxon>
        <taxon>Ascomycota</taxon>
        <taxon>Pezizomycotina</taxon>
        <taxon>Sordariomycetes</taxon>
        <taxon>Hypocreomycetidae</taxon>
        <taxon>Hypocreales</taxon>
        <taxon>Nectriaceae</taxon>
        <taxon>Fusarium</taxon>
        <taxon>Fusarium fujikuroi species complex</taxon>
    </lineage>
</organism>
<keyword evidence="3" id="KW-1185">Reference proteome</keyword>
<dbReference type="Proteomes" id="UP000573603">
    <property type="component" value="Unassembled WGS sequence"/>
</dbReference>
<name>A0A8H5DQV2_9HYPO</name>
<dbReference type="EMBL" id="JABEVY010000445">
    <property type="protein sequence ID" value="KAF5232489.1"/>
    <property type="molecule type" value="Genomic_DNA"/>
</dbReference>
<dbReference type="AlphaFoldDB" id="A0A8H5DQV2"/>
<feature type="coiled-coil region" evidence="1">
    <location>
        <begin position="80"/>
        <end position="107"/>
    </location>
</feature>
<sequence length="113" mass="12423">MDTNQSSSNPRPPVIIHCPGGETLYAMSKAECGQAAFEDAHRYTNFPREFEITRAERGSGDPNTSPGTGTNALKSLAGHLLHVLKDMEKLQKQKEDIMKQIESLGGIIEEPKK</sequence>
<accession>A0A8H5DQV2</accession>
<evidence type="ECO:0000313" key="2">
    <source>
        <dbReference type="EMBL" id="KAF5232489.1"/>
    </source>
</evidence>
<proteinExistence type="predicted"/>
<keyword evidence="1" id="KW-0175">Coiled coil</keyword>
<evidence type="ECO:0000256" key="1">
    <source>
        <dbReference type="SAM" id="Coils"/>
    </source>
</evidence>
<reference evidence="2 3" key="1">
    <citation type="journal article" date="2020" name="BMC Genomics">
        <title>Correction to: Identification and distribution of gene clusters required for synthesis of sphingolipid metabolism inhibitors in diverse species of the filamentous fungus Fusarium.</title>
        <authorList>
            <person name="Kim H.S."/>
            <person name="Lohmar J.M."/>
            <person name="Busman M."/>
            <person name="Brown D.W."/>
            <person name="Naumann T.A."/>
            <person name="Divon H.H."/>
            <person name="Lysoe E."/>
            <person name="Uhlig S."/>
            <person name="Proctor R.H."/>
        </authorList>
    </citation>
    <scope>NUCLEOTIDE SEQUENCE [LARGE SCALE GENOMIC DNA]</scope>
    <source>
        <strain evidence="2 3">NRRL 25214</strain>
    </source>
</reference>
<gene>
    <name evidence="2" type="ORF">FANTH_12950</name>
</gene>
<protein>
    <submittedName>
        <fullName evidence="2">Uncharacterized protein</fullName>
    </submittedName>
</protein>
<evidence type="ECO:0000313" key="3">
    <source>
        <dbReference type="Proteomes" id="UP000573603"/>
    </source>
</evidence>